<dbReference type="GO" id="GO:0005634">
    <property type="term" value="C:nucleus"/>
    <property type="evidence" value="ECO:0007669"/>
    <property type="project" value="UniProtKB-SubCell"/>
</dbReference>
<dbReference type="GeneID" id="37025521"/>
<dbReference type="PANTHER" id="PTHR13026">
    <property type="entry name" value="NNP-1 PROTEIN NOVEL NUCLEAR PROTEIN 1 NOP52"/>
    <property type="match status" value="1"/>
</dbReference>
<dbReference type="EMBL" id="KZ819667">
    <property type="protein sequence ID" value="PWN27780.1"/>
    <property type="molecule type" value="Genomic_DNA"/>
</dbReference>
<dbReference type="RefSeq" id="XP_025362392.1">
    <property type="nucleotide sequence ID" value="XM_025503698.1"/>
</dbReference>
<dbReference type="GO" id="GO:0030688">
    <property type="term" value="C:preribosome, small subunit precursor"/>
    <property type="evidence" value="ECO:0007669"/>
    <property type="project" value="InterPro"/>
</dbReference>
<keyword evidence="3" id="KW-0698">rRNA processing</keyword>
<evidence type="ECO:0000256" key="5">
    <source>
        <dbReference type="SAM" id="MobiDB-lite"/>
    </source>
</evidence>
<dbReference type="AlphaFoldDB" id="A0A316UR46"/>
<dbReference type="PANTHER" id="PTHR13026:SF0">
    <property type="entry name" value="RIBOSOMAL RNA PROCESSING 1B"/>
    <property type="match status" value="1"/>
</dbReference>
<evidence type="ECO:0000313" key="6">
    <source>
        <dbReference type="EMBL" id="PWN27780.1"/>
    </source>
</evidence>
<dbReference type="GO" id="GO:0006364">
    <property type="term" value="P:rRNA processing"/>
    <property type="evidence" value="ECO:0007669"/>
    <property type="project" value="UniProtKB-KW"/>
</dbReference>
<keyword evidence="7" id="KW-1185">Reference proteome</keyword>
<evidence type="ECO:0000256" key="1">
    <source>
        <dbReference type="ARBA" id="ARBA00004123"/>
    </source>
</evidence>
<dbReference type="Pfam" id="PF05997">
    <property type="entry name" value="Nop52"/>
    <property type="match status" value="1"/>
</dbReference>
<evidence type="ECO:0000256" key="4">
    <source>
        <dbReference type="ARBA" id="ARBA00023242"/>
    </source>
</evidence>
<protein>
    <submittedName>
        <fullName evidence="6">Nop52-domain-containing protein</fullName>
    </submittedName>
</protein>
<dbReference type="STRING" id="1569628.A0A316UR46"/>
<evidence type="ECO:0000256" key="2">
    <source>
        <dbReference type="ARBA" id="ARBA00006374"/>
    </source>
</evidence>
<evidence type="ECO:0000313" key="7">
    <source>
        <dbReference type="Proteomes" id="UP000245884"/>
    </source>
</evidence>
<keyword evidence="4" id="KW-0539">Nucleus</keyword>
<comment type="subcellular location">
    <subcellularLocation>
        <location evidence="1">Nucleus</location>
    </subcellularLocation>
</comment>
<dbReference type="Proteomes" id="UP000245884">
    <property type="component" value="Unassembled WGS sequence"/>
</dbReference>
<comment type="similarity">
    <text evidence="2">Belongs to the RRP1 family.</text>
</comment>
<feature type="region of interest" description="Disordered" evidence="5">
    <location>
        <begin position="274"/>
        <end position="305"/>
    </location>
</feature>
<reference evidence="6 7" key="1">
    <citation type="journal article" date="2018" name="Mol. Biol. Evol.">
        <title>Broad Genomic Sampling Reveals a Smut Pathogenic Ancestry of the Fungal Clade Ustilaginomycotina.</title>
        <authorList>
            <person name="Kijpornyongpan T."/>
            <person name="Mondo S.J."/>
            <person name="Barry K."/>
            <person name="Sandor L."/>
            <person name="Lee J."/>
            <person name="Lipzen A."/>
            <person name="Pangilinan J."/>
            <person name="LaButti K."/>
            <person name="Hainaut M."/>
            <person name="Henrissat B."/>
            <person name="Grigoriev I.V."/>
            <person name="Spatafora J.W."/>
            <person name="Aime M.C."/>
        </authorList>
    </citation>
    <scope>NUCLEOTIDE SEQUENCE [LARGE SCALE GENOMIC DNA]</scope>
    <source>
        <strain evidence="6 7">MCA 5214</strain>
    </source>
</reference>
<gene>
    <name evidence="6" type="ORF">BDZ90DRAFT_171739</name>
</gene>
<organism evidence="6 7">
    <name type="scientific">Jaminaea rosea</name>
    <dbReference type="NCBI Taxonomy" id="1569628"/>
    <lineage>
        <taxon>Eukaryota</taxon>
        <taxon>Fungi</taxon>
        <taxon>Dikarya</taxon>
        <taxon>Basidiomycota</taxon>
        <taxon>Ustilaginomycotina</taxon>
        <taxon>Exobasidiomycetes</taxon>
        <taxon>Microstromatales</taxon>
        <taxon>Microstromatales incertae sedis</taxon>
        <taxon>Jaminaea</taxon>
    </lineage>
</organism>
<name>A0A316UR46_9BASI</name>
<dbReference type="OrthoDB" id="2019504at2759"/>
<dbReference type="InterPro" id="IPR010301">
    <property type="entry name" value="RRP1"/>
</dbReference>
<accession>A0A316UR46</accession>
<sequence length="367" mass="41549">MPQRQQERVRSRRPRLRFCRWASCLLRRRTRDAAVRSLASFLAQTGDQPISRLEMAKLWKGIFYCFWMSDKPLVQQALAQELADLVLTVPGTSRVPAPAVAGFEGSAGEIPMRVRGGLAMLEGFWDAMAREWSGLDKWRINKFYLLLRRFINAAFRLLARDAWDPASVEHFGRLLVKSEGGGPLCANDPKVPDSLTYHLTDVYLEELERALGSASEDEKEDGEESSEASFSLTALLQPMARTVATCHSSTVYDKIMDNVLQPLLDDCLVAAASQDEGDDDEGGRSAKRRKTDAEEEEEENDVTYPQILSAARKTGQSPLALRKAVYQLLFEAASRADALPQRRRRLYALCQKERERREEEEDEEDDE</sequence>
<proteinExistence type="inferred from homology"/>
<evidence type="ECO:0000256" key="3">
    <source>
        <dbReference type="ARBA" id="ARBA00022552"/>
    </source>
</evidence>